<gene>
    <name evidence="2" type="ORF">HNO91_26580</name>
</gene>
<accession>A0A7Y5ZAF8</accession>
<organism evidence="2 3">
    <name type="scientific">Pseudomonas corrugata</name>
    <dbReference type="NCBI Taxonomy" id="47879"/>
    <lineage>
        <taxon>Bacteria</taxon>
        <taxon>Pseudomonadati</taxon>
        <taxon>Pseudomonadota</taxon>
        <taxon>Gammaproteobacteria</taxon>
        <taxon>Pseudomonadales</taxon>
        <taxon>Pseudomonadaceae</taxon>
        <taxon>Pseudomonas</taxon>
    </lineage>
</organism>
<evidence type="ECO:0000256" key="1">
    <source>
        <dbReference type="SAM" id="SignalP"/>
    </source>
</evidence>
<reference evidence="2 3" key="1">
    <citation type="journal article" date="2020" name="Front. Plant Sci.">
        <title>Isolation of Rhizosphere Bacteria That Improve Quality and Water Stress Tolerance in Greenhouse Ornamentals.</title>
        <authorList>
            <person name="Nordstedt N.P."/>
            <person name="Jones M.L."/>
        </authorList>
    </citation>
    <scope>NUCLEOTIDE SEQUENCE [LARGE SCALE GENOMIC DNA]</scope>
    <source>
        <strain evidence="2 3">C7D2</strain>
    </source>
</reference>
<sequence length="114" mass="12177">MAVRNRFIAGAFFLLMAMTAQSAYSSGGDESEENASLLCKMLDGLDALTQASEFSAEHRTVNIVIDGSSEDANKLCPEILALVEQNELVFAQGWAVEIISSSPDYGVIGTCPLL</sequence>
<dbReference type="AlphaFoldDB" id="A0A7Y5ZAF8"/>
<name>A0A7Y5ZAF8_9PSED</name>
<dbReference type="EMBL" id="JABFMR010000045">
    <property type="protein sequence ID" value="NUT90005.1"/>
    <property type="molecule type" value="Genomic_DNA"/>
</dbReference>
<protein>
    <submittedName>
        <fullName evidence="2">Uncharacterized protein</fullName>
    </submittedName>
</protein>
<evidence type="ECO:0000313" key="2">
    <source>
        <dbReference type="EMBL" id="NUT90005.1"/>
    </source>
</evidence>
<keyword evidence="1" id="KW-0732">Signal</keyword>
<comment type="caution">
    <text evidence="2">The sequence shown here is derived from an EMBL/GenBank/DDBJ whole genome shotgun (WGS) entry which is preliminary data.</text>
</comment>
<feature type="chain" id="PRO_5031565771" evidence="1">
    <location>
        <begin position="23"/>
        <end position="114"/>
    </location>
</feature>
<evidence type="ECO:0000313" key="3">
    <source>
        <dbReference type="Proteomes" id="UP000536720"/>
    </source>
</evidence>
<proteinExistence type="predicted"/>
<dbReference type="Proteomes" id="UP000536720">
    <property type="component" value="Unassembled WGS sequence"/>
</dbReference>
<feature type="signal peptide" evidence="1">
    <location>
        <begin position="1"/>
        <end position="22"/>
    </location>
</feature>